<dbReference type="PANTHER" id="PTHR43265">
    <property type="entry name" value="ESTERASE ESTD"/>
    <property type="match status" value="1"/>
</dbReference>
<dbReference type="ESTHER" id="nocfa-q5yrv3">
    <property type="family name" value="6_AlphaBeta_hydrolase"/>
</dbReference>
<keyword evidence="1" id="KW-0732">Signal</keyword>
<dbReference type="PROSITE" id="PS51257">
    <property type="entry name" value="PROKAR_LIPOPROTEIN"/>
    <property type="match status" value="1"/>
</dbReference>
<keyword evidence="4" id="KW-1185">Reference proteome</keyword>
<dbReference type="Pfam" id="PF02129">
    <property type="entry name" value="Peptidase_S15"/>
    <property type="match status" value="1"/>
</dbReference>
<dbReference type="Gene3D" id="3.40.50.1820">
    <property type="entry name" value="alpha/beta hydrolase"/>
    <property type="match status" value="1"/>
</dbReference>
<dbReference type="SUPFAM" id="SSF53474">
    <property type="entry name" value="alpha/beta-Hydrolases"/>
    <property type="match status" value="1"/>
</dbReference>
<dbReference type="EMBL" id="AP006618">
    <property type="protein sequence ID" value="BAD59088.1"/>
    <property type="molecule type" value="Genomic_DNA"/>
</dbReference>
<dbReference type="AlphaFoldDB" id="Q5YRV3"/>
<sequence length="461" mass="48253">MRVMRTGRLLVSLVAVLVAVAACSSGSEAPDQVSGAWHGVIEVPGQPLAVGIDVTGPDSATIDIPAQGIDGLALRDVRTAPGDVGFVLPGIPGEPTFKGALDREKDRITGDFTQFGQSVPLTLEPGELAPPNRPQEPKPPLPYRAEEVTFRSGEITVAGTLTRPEGTGPFPAVVLITGSGAQNRDEEIAGHKPFLLLADTLTRAGYAVLRTDDRGVGGTGGDLETSNYDDLADDAAAGIAYLRGRPDIAPDRIGLLGHSEGGYLAPLVAARPDSGVAFAILMAGPAVPGGDALIEQTRAILAASGVPAEEIDKQVSDTTEMVGLLRAGDIEGARAVFQRRMAQLPPEMRESMTEADNPITPYYAAFVAYDPAPALAALRVPVFAFFGEKDLQVLPGQNEGPARQLLAAGPDATVRVFPGLNHLMQPTATGAIDEYSTIETTIAPEVLTAVTEWLTDRVPPR</sequence>
<evidence type="ECO:0000256" key="1">
    <source>
        <dbReference type="SAM" id="SignalP"/>
    </source>
</evidence>
<proteinExistence type="predicted"/>
<feature type="chain" id="PRO_5038345725" description="Xaa-Pro dipeptidyl-peptidase-like domain-containing protein" evidence="1">
    <location>
        <begin position="30"/>
        <end position="461"/>
    </location>
</feature>
<name>Q5YRV3_NOCFA</name>
<reference evidence="3 4" key="1">
    <citation type="journal article" date="2004" name="Proc. Natl. Acad. Sci. U.S.A.">
        <title>The complete genomic sequence of Nocardia farcinica IFM 10152.</title>
        <authorList>
            <person name="Ishikawa J."/>
            <person name="Yamashita A."/>
            <person name="Mikami Y."/>
            <person name="Hoshino Y."/>
            <person name="Kurita H."/>
            <person name="Hotta K."/>
            <person name="Shiba T."/>
            <person name="Hattori M."/>
        </authorList>
    </citation>
    <scope>NUCLEOTIDE SEQUENCE [LARGE SCALE GENOMIC DNA]</scope>
    <source>
        <strain evidence="3 4">IFM 10152</strain>
    </source>
</reference>
<gene>
    <name evidence="3" type="ordered locus">NFA_42390</name>
</gene>
<protein>
    <recommendedName>
        <fullName evidence="2">Xaa-Pro dipeptidyl-peptidase-like domain-containing protein</fullName>
    </recommendedName>
</protein>
<evidence type="ECO:0000313" key="3">
    <source>
        <dbReference type="EMBL" id="BAD59088.1"/>
    </source>
</evidence>
<dbReference type="HOGENOM" id="CLU_033707_2_0_11"/>
<dbReference type="GO" id="GO:0052689">
    <property type="term" value="F:carboxylic ester hydrolase activity"/>
    <property type="evidence" value="ECO:0007669"/>
    <property type="project" value="TreeGrafter"/>
</dbReference>
<organism evidence="3 4">
    <name type="scientific">Nocardia farcinica (strain IFM 10152)</name>
    <dbReference type="NCBI Taxonomy" id="247156"/>
    <lineage>
        <taxon>Bacteria</taxon>
        <taxon>Bacillati</taxon>
        <taxon>Actinomycetota</taxon>
        <taxon>Actinomycetes</taxon>
        <taxon>Mycobacteriales</taxon>
        <taxon>Nocardiaceae</taxon>
        <taxon>Nocardia</taxon>
    </lineage>
</organism>
<evidence type="ECO:0000259" key="2">
    <source>
        <dbReference type="Pfam" id="PF02129"/>
    </source>
</evidence>
<dbReference type="STRING" id="247156.NFA_42390"/>
<feature type="signal peptide" evidence="1">
    <location>
        <begin position="1"/>
        <end position="29"/>
    </location>
</feature>
<accession>Q5YRV3</accession>
<dbReference type="eggNOG" id="COG1073">
    <property type="taxonomic scope" value="Bacteria"/>
</dbReference>
<dbReference type="KEGG" id="nfa:NFA_42390"/>
<evidence type="ECO:0000313" key="4">
    <source>
        <dbReference type="Proteomes" id="UP000006820"/>
    </source>
</evidence>
<dbReference type="InterPro" id="IPR029058">
    <property type="entry name" value="AB_hydrolase_fold"/>
</dbReference>
<feature type="domain" description="Xaa-Pro dipeptidyl-peptidase-like" evidence="2">
    <location>
        <begin position="158"/>
        <end position="393"/>
    </location>
</feature>
<dbReference type="InterPro" id="IPR000383">
    <property type="entry name" value="Xaa-Pro-like_dom"/>
</dbReference>
<dbReference type="InterPro" id="IPR053145">
    <property type="entry name" value="AB_hydrolase_Est10"/>
</dbReference>
<dbReference type="PANTHER" id="PTHR43265:SF1">
    <property type="entry name" value="ESTERASE ESTD"/>
    <property type="match status" value="1"/>
</dbReference>
<dbReference type="Proteomes" id="UP000006820">
    <property type="component" value="Chromosome"/>
</dbReference>